<dbReference type="SUPFAM" id="SSF52540">
    <property type="entry name" value="P-loop containing nucleoside triphosphate hydrolases"/>
    <property type="match status" value="1"/>
</dbReference>
<dbReference type="EC" id="2.7.1.130" evidence="3 13"/>
<evidence type="ECO:0000256" key="2">
    <source>
        <dbReference type="ARBA" id="ARBA00004870"/>
    </source>
</evidence>
<evidence type="ECO:0000256" key="3">
    <source>
        <dbReference type="ARBA" id="ARBA00012071"/>
    </source>
</evidence>
<dbReference type="Proteomes" id="UP000284243">
    <property type="component" value="Unassembled WGS sequence"/>
</dbReference>
<proteinExistence type="inferred from homology"/>
<gene>
    <name evidence="13 14" type="primary">lpxK</name>
    <name evidence="14" type="ORF">DWW57_07015</name>
</gene>
<reference evidence="14 15" key="1">
    <citation type="submission" date="2018-08" db="EMBL/GenBank/DDBJ databases">
        <title>A genome reference for cultivated species of the human gut microbiota.</title>
        <authorList>
            <person name="Zou Y."/>
            <person name="Xue W."/>
            <person name="Luo G."/>
        </authorList>
    </citation>
    <scope>NUCLEOTIDE SEQUENCE [LARGE SCALE GENOMIC DNA]</scope>
    <source>
        <strain evidence="14 15">AF16-14</strain>
    </source>
</reference>
<evidence type="ECO:0000256" key="9">
    <source>
        <dbReference type="ARBA" id="ARBA00022777"/>
    </source>
</evidence>
<evidence type="ECO:0000256" key="7">
    <source>
        <dbReference type="ARBA" id="ARBA00022679"/>
    </source>
</evidence>
<keyword evidence="8 13" id="KW-0547">Nucleotide-binding</keyword>
<evidence type="ECO:0000256" key="11">
    <source>
        <dbReference type="ARBA" id="ARBA00023098"/>
    </source>
</evidence>
<dbReference type="NCBIfam" id="TIGR00682">
    <property type="entry name" value="lpxK"/>
    <property type="match status" value="1"/>
</dbReference>
<keyword evidence="7 13" id="KW-0808">Transferase</keyword>
<organism evidence="14 15">
    <name type="scientific">Odoribacter splanchnicus</name>
    <dbReference type="NCBI Taxonomy" id="28118"/>
    <lineage>
        <taxon>Bacteria</taxon>
        <taxon>Pseudomonadati</taxon>
        <taxon>Bacteroidota</taxon>
        <taxon>Bacteroidia</taxon>
        <taxon>Bacteroidales</taxon>
        <taxon>Odoribacteraceae</taxon>
        <taxon>Odoribacter</taxon>
    </lineage>
</organism>
<evidence type="ECO:0000313" key="14">
    <source>
        <dbReference type="EMBL" id="RGU56941.1"/>
    </source>
</evidence>
<dbReference type="PANTHER" id="PTHR42724:SF1">
    <property type="entry name" value="TETRAACYLDISACCHARIDE 4'-KINASE, MITOCHONDRIAL-RELATED"/>
    <property type="match status" value="1"/>
</dbReference>
<dbReference type="GO" id="GO:0005886">
    <property type="term" value="C:plasma membrane"/>
    <property type="evidence" value="ECO:0007669"/>
    <property type="project" value="TreeGrafter"/>
</dbReference>
<protein>
    <recommendedName>
        <fullName evidence="4 13">Tetraacyldisaccharide 4'-kinase</fullName>
        <ecNumber evidence="3 13">2.7.1.130</ecNumber>
    </recommendedName>
    <alternativeName>
        <fullName evidence="12 13">Lipid A 4'-kinase</fullName>
    </alternativeName>
</protein>
<feature type="binding site" evidence="13">
    <location>
        <begin position="47"/>
        <end position="54"/>
    </location>
    <ligand>
        <name>ATP</name>
        <dbReference type="ChEBI" id="CHEBI:30616"/>
    </ligand>
</feature>
<evidence type="ECO:0000256" key="13">
    <source>
        <dbReference type="HAMAP-Rule" id="MF_00409"/>
    </source>
</evidence>
<dbReference type="RefSeq" id="WP_118160186.1">
    <property type="nucleotide sequence ID" value="NZ_JADNDE010000090.1"/>
</dbReference>
<keyword evidence="6 13" id="KW-0441">Lipid A biosynthesis</keyword>
<evidence type="ECO:0000256" key="12">
    <source>
        <dbReference type="ARBA" id="ARBA00029757"/>
    </source>
</evidence>
<dbReference type="GO" id="GO:0005524">
    <property type="term" value="F:ATP binding"/>
    <property type="evidence" value="ECO:0007669"/>
    <property type="project" value="UniProtKB-UniRule"/>
</dbReference>
<evidence type="ECO:0000313" key="15">
    <source>
        <dbReference type="Proteomes" id="UP000284243"/>
    </source>
</evidence>
<dbReference type="EMBL" id="QRYC01000007">
    <property type="protein sequence ID" value="RGU56941.1"/>
    <property type="molecule type" value="Genomic_DNA"/>
</dbReference>
<comment type="catalytic activity">
    <reaction evidence="13">
        <text>a lipid A disaccharide + ATP = a lipid IVA + ADP + H(+)</text>
        <dbReference type="Rhea" id="RHEA:67840"/>
        <dbReference type="ChEBI" id="CHEBI:15378"/>
        <dbReference type="ChEBI" id="CHEBI:30616"/>
        <dbReference type="ChEBI" id="CHEBI:176343"/>
        <dbReference type="ChEBI" id="CHEBI:176425"/>
        <dbReference type="ChEBI" id="CHEBI:456216"/>
        <dbReference type="EC" id="2.7.1.130"/>
    </reaction>
</comment>
<evidence type="ECO:0000256" key="8">
    <source>
        <dbReference type="ARBA" id="ARBA00022741"/>
    </source>
</evidence>
<keyword evidence="5 13" id="KW-0444">Lipid biosynthesis</keyword>
<comment type="similarity">
    <text evidence="13">Belongs to the LpxK family.</text>
</comment>
<dbReference type="GO" id="GO:0009245">
    <property type="term" value="P:lipid A biosynthetic process"/>
    <property type="evidence" value="ECO:0007669"/>
    <property type="project" value="UniProtKB-UniRule"/>
</dbReference>
<evidence type="ECO:0000256" key="1">
    <source>
        <dbReference type="ARBA" id="ARBA00002274"/>
    </source>
</evidence>
<dbReference type="AlphaFoldDB" id="A0A412TTU0"/>
<evidence type="ECO:0000256" key="5">
    <source>
        <dbReference type="ARBA" id="ARBA00022516"/>
    </source>
</evidence>
<dbReference type="Pfam" id="PF02606">
    <property type="entry name" value="LpxK"/>
    <property type="match status" value="1"/>
</dbReference>
<dbReference type="HAMAP" id="MF_00409">
    <property type="entry name" value="LpxK"/>
    <property type="match status" value="1"/>
</dbReference>
<dbReference type="InterPro" id="IPR003758">
    <property type="entry name" value="LpxK"/>
</dbReference>
<evidence type="ECO:0000256" key="10">
    <source>
        <dbReference type="ARBA" id="ARBA00022840"/>
    </source>
</evidence>
<name>A0A412TTU0_9BACT</name>
<accession>A0A412TTU0</accession>
<dbReference type="InterPro" id="IPR027417">
    <property type="entry name" value="P-loop_NTPase"/>
</dbReference>
<comment type="caution">
    <text evidence="14">The sequence shown here is derived from an EMBL/GenBank/DDBJ whole genome shotgun (WGS) entry which is preliminary data.</text>
</comment>
<dbReference type="GO" id="GO:0009244">
    <property type="term" value="P:lipopolysaccharide core region biosynthetic process"/>
    <property type="evidence" value="ECO:0007669"/>
    <property type="project" value="TreeGrafter"/>
</dbReference>
<comment type="function">
    <text evidence="1 13">Transfers the gamma-phosphate of ATP to the 4'-position of a tetraacyldisaccharide 1-phosphate intermediate (termed DS-1-P) to form tetraacyldisaccharide 1,4'-bis-phosphate (lipid IVA).</text>
</comment>
<evidence type="ECO:0000256" key="6">
    <source>
        <dbReference type="ARBA" id="ARBA00022556"/>
    </source>
</evidence>
<evidence type="ECO:0000256" key="4">
    <source>
        <dbReference type="ARBA" id="ARBA00016436"/>
    </source>
</evidence>
<comment type="pathway">
    <text evidence="2 13">Glycolipid biosynthesis; lipid IV(A) biosynthesis; lipid IV(A) from (3R)-3-hydroxytetradecanoyl-[acyl-carrier-protein] and UDP-N-acetyl-alpha-D-glucosamine: step 6/6.</text>
</comment>
<dbReference type="UniPathway" id="UPA00359">
    <property type="reaction ID" value="UER00482"/>
</dbReference>
<keyword evidence="9 13" id="KW-0418">Kinase</keyword>
<dbReference type="GO" id="GO:0009029">
    <property type="term" value="F:lipid-A 4'-kinase activity"/>
    <property type="evidence" value="ECO:0007669"/>
    <property type="project" value="UniProtKB-UniRule"/>
</dbReference>
<sequence>MAFVKIILLPLSVIYGVVTGARNFLFHIGVLKSQTFRVPVICVGNITVGGTGKTPHTELIISELKKKFRVACLSRGYKRKTRGFILANEHSTAAEIGDEPMQIKSKYPDILVACDGNRVRGIQKLLALPEPPEVILLDDAFQHRYVQADKNIVLIDYNRPVHEDCLLPAGRLRESVQALKRADYIIVTKCPKSIQPIEKRILSKHLKIKPYQQLFFTTLEYGKIKPLFPQYESIVPDRSSSILCLTGIAQPGPYIDHLKTFTSDITGIRYPDHHHFSKKDFQQIARAFESIENPKKYIFTTEKDAVRLKACPLPEELQRVIYYIPVEPVFIDQDDLLLNEISEYVRKNQR</sequence>
<dbReference type="PANTHER" id="PTHR42724">
    <property type="entry name" value="TETRAACYLDISACCHARIDE 4'-KINASE"/>
    <property type="match status" value="1"/>
</dbReference>
<keyword evidence="11 13" id="KW-0443">Lipid metabolism</keyword>
<keyword evidence="10 13" id="KW-0067">ATP-binding</keyword>